<dbReference type="GO" id="GO:0043139">
    <property type="term" value="F:5'-3' DNA helicase activity"/>
    <property type="evidence" value="ECO:0007669"/>
    <property type="project" value="TreeGrafter"/>
</dbReference>
<organism evidence="6 7">
    <name type="scientific">Byssochlamys spectabilis</name>
    <name type="common">Paecilomyces variotii</name>
    <dbReference type="NCBI Taxonomy" id="264951"/>
    <lineage>
        <taxon>Eukaryota</taxon>
        <taxon>Fungi</taxon>
        <taxon>Dikarya</taxon>
        <taxon>Ascomycota</taxon>
        <taxon>Pezizomycotina</taxon>
        <taxon>Eurotiomycetes</taxon>
        <taxon>Eurotiomycetidae</taxon>
        <taxon>Eurotiales</taxon>
        <taxon>Thermoascaceae</taxon>
        <taxon>Paecilomyces</taxon>
    </lineage>
</organism>
<evidence type="ECO:0000256" key="3">
    <source>
        <dbReference type="ARBA" id="ARBA00022806"/>
    </source>
</evidence>
<dbReference type="RefSeq" id="XP_028487605.1">
    <property type="nucleotide sequence ID" value="XM_028632613.1"/>
</dbReference>
<dbReference type="CDD" id="cd18808">
    <property type="entry name" value="SF1_C_Upf1"/>
    <property type="match status" value="1"/>
</dbReference>
<keyword evidence="2" id="KW-0378">Hydrolase</keyword>
<dbReference type="AlphaFoldDB" id="A0A443I1L7"/>
<dbReference type="InterPro" id="IPR041679">
    <property type="entry name" value="DNA2/NAM7-like_C"/>
</dbReference>
<gene>
    <name evidence="6" type="ORF">C8Q69DRAFT_504611</name>
</gene>
<dbReference type="GO" id="GO:0005524">
    <property type="term" value="F:ATP binding"/>
    <property type="evidence" value="ECO:0007669"/>
    <property type="project" value="UniProtKB-KW"/>
</dbReference>
<dbReference type="InterPro" id="IPR047187">
    <property type="entry name" value="SF1_C_Upf1"/>
</dbReference>
<evidence type="ECO:0000256" key="1">
    <source>
        <dbReference type="ARBA" id="ARBA00022741"/>
    </source>
</evidence>
<dbReference type="Proteomes" id="UP000283841">
    <property type="component" value="Unassembled WGS sequence"/>
</dbReference>
<comment type="caution">
    <text evidence="6">The sequence shown here is derived from an EMBL/GenBank/DDBJ whole genome shotgun (WGS) entry which is preliminary data.</text>
</comment>
<sequence length="137" mass="15020">MLILSYYSEERRILSEILNGSYGYKNVEISSVDSAQGKEKDVVIVSTCRPGGKIGLGFVADRQRQCVAMSGARDGLILVGNKRMGNGGQSSGQQCWKDAVNYFAGQRRLVSVPGNRTAIQERLNIPNPQIFSEVHGR</sequence>
<keyword evidence="4" id="KW-0067">ATP-binding</keyword>
<accession>A0A443I1L7</accession>
<dbReference type="PANTHER" id="PTHR43788">
    <property type="entry name" value="DNA2/NAM7 HELICASE FAMILY MEMBER"/>
    <property type="match status" value="1"/>
</dbReference>
<proteinExistence type="predicted"/>
<dbReference type="GO" id="GO:0016787">
    <property type="term" value="F:hydrolase activity"/>
    <property type="evidence" value="ECO:0007669"/>
    <property type="project" value="UniProtKB-KW"/>
</dbReference>
<dbReference type="Pfam" id="PF13087">
    <property type="entry name" value="AAA_12"/>
    <property type="match status" value="1"/>
</dbReference>
<name>A0A443I1L7_BYSSP</name>
<dbReference type="VEuPathDB" id="FungiDB:C8Q69DRAFT_504611"/>
<keyword evidence="3" id="KW-0347">Helicase</keyword>
<dbReference type="EMBL" id="RCNU01000002">
    <property type="protein sequence ID" value="RWQ97960.1"/>
    <property type="molecule type" value="Genomic_DNA"/>
</dbReference>
<dbReference type="InterPro" id="IPR050534">
    <property type="entry name" value="Coronavir_polyprotein_1ab"/>
</dbReference>
<protein>
    <submittedName>
        <fullName evidence="6">AAA domain-containing protein</fullName>
    </submittedName>
</protein>
<evidence type="ECO:0000313" key="6">
    <source>
        <dbReference type="EMBL" id="RWQ97960.1"/>
    </source>
</evidence>
<evidence type="ECO:0000313" key="7">
    <source>
        <dbReference type="Proteomes" id="UP000283841"/>
    </source>
</evidence>
<keyword evidence="7" id="KW-1185">Reference proteome</keyword>
<reference evidence="6 7" key="1">
    <citation type="journal article" date="2018" name="Front. Microbiol.">
        <title>Genomic and genetic insights into a cosmopolitan fungus, Paecilomyces variotii (Eurotiales).</title>
        <authorList>
            <person name="Urquhart A.S."/>
            <person name="Mondo S.J."/>
            <person name="Makela M.R."/>
            <person name="Hane J.K."/>
            <person name="Wiebenga A."/>
            <person name="He G."/>
            <person name="Mihaltcheva S."/>
            <person name="Pangilinan J."/>
            <person name="Lipzen A."/>
            <person name="Barry K."/>
            <person name="de Vries R.P."/>
            <person name="Grigoriev I.V."/>
            <person name="Idnurm A."/>
        </authorList>
    </citation>
    <scope>NUCLEOTIDE SEQUENCE [LARGE SCALE GENOMIC DNA]</scope>
    <source>
        <strain evidence="6 7">CBS 101075</strain>
    </source>
</reference>
<keyword evidence="1" id="KW-0547">Nucleotide-binding</keyword>
<evidence type="ECO:0000259" key="5">
    <source>
        <dbReference type="Pfam" id="PF13087"/>
    </source>
</evidence>
<dbReference type="GeneID" id="39601890"/>
<feature type="domain" description="DNA2/NAM7 helicase-like C-terminal" evidence="5">
    <location>
        <begin position="3"/>
        <end position="82"/>
    </location>
</feature>
<dbReference type="SUPFAM" id="SSF52540">
    <property type="entry name" value="P-loop containing nucleoside triphosphate hydrolases"/>
    <property type="match status" value="1"/>
</dbReference>
<dbReference type="InterPro" id="IPR027417">
    <property type="entry name" value="P-loop_NTPase"/>
</dbReference>
<dbReference type="Gene3D" id="3.40.50.300">
    <property type="entry name" value="P-loop containing nucleotide triphosphate hydrolases"/>
    <property type="match status" value="1"/>
</dbReference>
<dbReference type="STRING" id="264951.A0A443I1L7"/>
<evidence type="ECO:0000256" key="2">
    <source>
        <dbReference type="ARBA" id="ARBA00022801"/>
    </source>
</evidence>
<dbReference type="PANTHER" id="PTHR43788:SF16">
    <property type="entry name" value="HELICASE WITH ZINC FINGER 2"/>
    <property type="match status" value="1"/>
</dbReference>
<evidence type="ECO:0000256" key="4">
    <source>
        <dbReference type="ARBA" id="ARBA00022840"/>
    </source>
</evidence>